<proteinExistence type="predicted"/>
<gene>
    <name evidence="2" type="ORF">ACFFX0_20155</name>
</gene>
<dbReference type="EMBL" id="JBHMFI010000001">
    <property type="protein sequence ID" value="MFB9073385.1"/>
    <property type="molecule type" value="Genomic_DNA"/>
</dbReference>
<name>A0ABV5G363_9MICC</name>
<dbReference type="Proteomes" id="UP001589575">
    <property type="component" value="Unassembled WGS sequence"/>
</dbReference>
<comment type="caution">
    <text evidence="2">The sequence shown here is derived from an EMBL/GenBank/DDBJ whole genome shotgun (WGS) entry which is preliminary data.</text>
</comment>
<protein>
    <submittedName>
        <fullName evidence="2">Uncharacterized protein</fullName>
    </submittedName>
</protein>
<organism evidence="2 3">
    <name type="scientific">Citricoccus parietis</name>
    <dbReference type="NCBI Taxonomy" id="592307"/>
    <lineage>
        <taxon>Bacteria</taxon>
        <taxon>Bacillati</taxon>
        <taxon>Actinomycetota</taxon>
        <taxon>Actinomycetes</taxon>
        <taxon>Micrococcales</taxon>
        <taxon>Micrococcaceae</taxon>
        <taxon>Citricoccus</taxon>
    </lineage>
</organism>
<feature type="region of interest" description="Disordered" evidence="1">
    <location>
        <begin position="1"/>
        <end position="54"/>
    </location>
</feature>
<evidence type="ECO:0000256" key="1">
    <source>
        <dbReference type="SAM" id="MobiDB-lite"/>
    </source>
</evidence>
<evidence type="ECO:0000313" key="2">
    <source>
        <dbReference type="EMBL" id="MFB9073385.1"/>
    </source>
</evidence>
<evidence type="ECO:0000313" key="3">
    <source>
        <dbReference type="Proteomes" id="UP001589575"/>
    </source>
</evidence>
<feature type="compositionally biased region" description="Polar residues" evidence="1">
    <location>
        <begin position="7"/>
        <end position="19"/>
    </location>
</feature>
<reference evidence="2 3" key="1">
    <citation type="submission" date="2024-09" db="EMBL/GenBank/DDBJ databases">
        <authorList>
            <person name="Sun Q."/>
            <person name="Mori K."/>
        </authorList>
    </citation>
    <scope>NUCLEOTIDE SEQUENCE [LARGE SCALE GENOMIC DNA]</scope>
    <source>
        <strain evidence="2 3">CCM 7609</strain>
    </source>
</reference>
<sequence length="54" mass="5702">MFDPAMNVNSRWSCPSSTRALPASCTEVTPPCSSTRPSGRRCVSTFPPSASPVS</sequence>
<accession>A0ABV5G363</accession>
<keyword evidence="3" id="KW-1185">Reference proteome</keyword>